<name>A0A2S9J5K5_9SPHI</name>
<proteinExistence type="predicted"/>
<comment type="caution">
    <text evidence="1">The sequence shown here is derived from an EMBL/GenBank/DDBJ whole genome shotgun (WGS) entry which is preliminary data.</text>
</comment>
<dbReference type="Proteomes" id="UP000239711">
    <property type="component" value="Unassembled WGS sequence"/>
</dbReference>
<reference evidence="1 2" key="1">
    <citation type="submission" date="2018-02" db="EMBL/GenBank/DDBJ databases">
        <title>The draft genome of Sphingobacterium sp. 5JN-11.</title>
        <authorList>
            <person name="Liu L."/>
            <person name="Li L."/>
            <person name="Liang L."/>
            <person name="Zhang X."/>
            <person name="Wang T."/>
        </authorList>
    </citation>
    <scope>NUCLEOTIDE SEQUENCE [LARGE SCALE GENOMIC DNA]</scope>
    <source>
        <strain evidence="1 2">5JN-11</strain>
    </source>
</reference>
<accession>A0A2S9J5K5</accession>
<evidence type="ECO:0000313" key="2">
    <source>
        <dbReference type="Proteomes" id="UP000239711"/>
    </source>
</evidence>
<dbReference type="OrthoDB" id="758466at2"/>
<keyword evidence="2" id="KW-1185">Reference proteome</keyword>
<sequence>MVFDNYTNISLFNYEIHLETIVEAVCEISLDIGIQLGRLIELRNPVAGFTILDLFSDEFLLEMSIRPEEVLDIYNNSGQLTRKGMGKEGLIGKIAAYFNEQITRLPEFEASLSATTDVVVLNRLSTKFMGNGDKGKDRLITAIKKTKILQALVEKLNIDKIRKSLGKIAFFENDIFYKGVVSEQKFEGHPEDVIVLSSILKIDELNASPIDEKDIWINEKFYKKYSFFSVSNDISILSNSAGLELGILVGNCFIPYVNVQLTPFIKPEFLKSYYYNLLTNTFSKKKRGVDAKVDDLVKDFRTKVNNPKLSLLLSHLKNNFYLDGTVVIDAEFSHFFNSVVSVEQLEHLKDYHFLLSPSVQAETALGVYTNVKKDTDYNLIHWLNHDGDSKVNHYRSVSAPKSSSKKFVSTLKPSICYYFLSKYFEDFVEIILKENGYTYVTNHHFTIDKEEHTEVDFLIETPTKITYVEAKTKISKFYIEGYLRRASQLIDKFKMLYDEGIEIQFLLIGSFSDKTVSDYQYFIDASGKKESGYNIAREGLNCIPYHFDVPIPDKEGRTITVIAEPEFEKLKQIILEVCPK</sequence>
<dbReference type="RefSeq" id="WP_105716051.1">
    <property type="nucleotide sequence ID" value="NZ_PVBQ01000004.1"/>
</dbReference>
<protein>
    <submittedName>
        <fullName evidence="1">Uncharacterized protein</fullName>
    </submittedName>
</protein>
<gene>
    <name evidence="1" type="ORF">C5745_05795</name>
</gene>
<organism evidence="1 2">
    <name type="scientific">Sphingobacterium haloxyli</name>
    <dbReference type="NCBI Taxonomy" id="2100533"/>
    <lineage>
        <taxon>Bacteria</taxon>
        <taxon>Pseudomonadati</taxon>
        <taxon>Bacteroidota</taxon>
        <taxon>Sphingobacteriia</taxon>
        <taxon>Sphingobacteriales</taxon>
        <taxon>Sphingobacteriaceae</taxon>
        <taxon>Sphingobacterium</taxon>
    </lineage>
</organism>
<dbReference type="AlphaFoldDB" id="A0A2S9J5K5"/>
<dbReference type="EMBL" id="PVBQ01000004">
    <property type="protein sequence ID" value="PRD48024.1"/>
    <property type="molecule type" value="Genomic_DNA"/>
</dbReference>
<evidence type="ECO:0000313" key="1">
    <source>
        <dbReference type="EMBL" id="PRD48024.1"/>
    </source>
</evidence>